<protein>
    <submittedName>
        <fullName evidence="2">Uncharacterized protein</fullName>
    </submittedName>
</protein>
<reference evidence="2" key="1">
    <citation type="journal article" date="2020" name="Cell">
        <title>Large-Scale Comparative Analyses of Tick Genomes Elucidate Their Genetic Diversity and Vector Capacities.</title>
        <authorList>
            <consortium name="Tick Genome and Microbiome Consortium (TIGMIC)"/>
            <person name="Jia N."/>
            <person name="Wang J."/>
            <person name="Shi W."/>
            <person name="Du L."/>
            <person name="Sun Y."/>
            <person name="Zhan W."/>
            <person name="Jiang J.F."/>
            <person name="Wang Q."/>
            <person name="Zhang B."/>
            <person name="Ji P."/>
            <person name="Bell-Sakyi L."/>
            <person name="Cui X.M."/>
            <person name="Yuan T.T."/>
            <person name="Jiang B.G."/>
            <person name="Yang W.F."/>
            <person name="Lam T.T."/>
            <person name="Chang Q.C."/>
            <person name="Ding S.J."/>
            <person name="Wang X.J."/>
            <person name="Zhu J.G."/>
            <person name="Ruan X.D."/>
            <person name="Zhao L."/>
            <person name="Wei J.T."/>
            <person name="Ye R.Z."/>
            <person name="Que T.C."/>
            <person name="Du C.H."/>
            <person name="Zhou Y.H."/>
            <person name="Cheng J.X."/>
            <person name="Dai P.F."/>
            <person name="Guo W.B."/>
            <person name="Han X.H."/>
            <person name="Huang E.J."/>
            <person name="Li L.F."/>
            <person name="Wei W."/>
            <person name="Gao Y.C."/>
            <person name="Liu J.Z."/>
            <person name="Shao H.Z."/>
            <person name="Wang X."/>
            <person name="Wang C.C."/>
            <person name="Yang T.C."/>
            <person name="Huo Q.B."/>
            <person name="Li W."/>
            <person name="Chen H.Y."/>
            <person name="Chen S.E."/>
            <person name="Zhou L.G."/>
            <person name="Ni X.B."/>
            <person name="Tian J.H."/>
            <person name="Sheng Y."/>
            <person name="Liu T."/>
            <person name="Pan Y.S."/>
            <person name="Xia L.Y."/>
            <person name="Li J."/>
            <person name="Zhao F."/>
            <person name="Cao W.C."/>
        </authorList>
    </citation>
    <scope>NUCLEOTIDE SEQUENCE</scope>
    <source>
        <strain evidence="2">Rmic-2018</strain>
    </source>
</reference>
<gene>
    <name evidence="2" type="ORF">HPB51_013378</name>
</gene>
<dbReference type="Proteomes" id="UP000821866">
    <property type="component" value="Chromosome 1"/>
</dbReference>
<comment type="caution">
    <text evidence="2">The sequence shown here is derived from an EMBL/GenBank/DDBJ whole genome shotgun (WGS) entry which is preliminary data.</text>
</comment>
<keyword evidence="1" id="KW-0472">Membrane</keyword>
<feature type="transmembrane region" description="Helical" evidence="1">
    <location>
        <begin position="114"/>
        <end position="134"/>
    </location>
</feature>
<name>A0A9J6F2H5_RHIMP</name>
<feature type="transmembrane region" description="Helical" evidence="1">
    <location>
        <begin position="47"/>
        <end position="73"/>
    </location>
</feature>
<dbReference type="EMBL" id="JABSTU010000001">
    <property type="protein sequence ID" value="KAH8040978.1"/>
    <property type="molecule type" value="Genomic_DNA"/>
</dbReference>
<evidence type="ECO:0000313" key="3">
    <source>
        <dbReference type="Proteomes" id="UP000821866"/>
    </source>
</evidence>
<keyword evidence="3" id="KW-1185">Reference proteome</keyword>
<sequence>MACYCEYVLTASGILKLFQMVVGAGIVFLLSEGRLDANCYLSMRLDALVLFIASIVFFFNALLILVCVLVGALEIPGSTIYRMNYFMATFIHVPTSIAYLCIETRVGIYVQGSIAGALGILNSLMFLANAVMAYHPRVV</sequence>
<evidence type="ECO:0000256" key="1">
    <source>
        <dbReference type="SAM" id="Phobius"/>
    </source>
</evidence>
<organism evidence="2 3">
    <name type="scientific">Rhipicephalus microplus</name>
    <name type="common">Cattle tick</name>
    <name type="synonym">Boophilus microplus</name>
    <dbReference type="NCBI Taxonomy" id="6941"/>
    <lineage>
        <taxon>Eukaryota</taxon>
        <taxon>Metazoa</taxon>
        <taxon>Ecdysozoa</taxon>
        <taxon>Arthropoda</taxon>
        <taxon>Chelicerata</taxon>
        <taxon>Arachnida</taxon>
        <taxon>Acari</taxon>
        <taxon>Parasitiformes</taxon>
        <taxon>Ixodida</taxon>
        <taxon>Ixodoidea</taxon>
        <taxon>Ixodidae</taxon>
        <taxon>Rhipicephalinae</taxon>
        <taxon>Rhipicephalus</taxon>
        <taxon>Boophilus</taxon>
    </lineage>
</organism>
<evidence type="ECO:0000313" key="2">
    <source>
        <dbReference type="EMBL" id="KAH8040978.1"/>
    </source>
</evidence>
<reference evidence="2" key="2">
    <citation type="submission" date="2021-09" db="EMBL/GenBank/DDBJ databases">
        <authorList>
            <person name="Jia N."/>
            <person name="Wang J."/>
            <person name="Shi W."/>
            <person name="Du L."/>
            <person name="Sun Y."/>
            <person name="Zhan W."/>
            <person name="Jiang J."/>
            <person name="Wang Q."/>
            <person name="Zhang B."/>
            <person name="Ji P."/>
            <person name="Sakyi L.B."/>
            <person name="Cui X."/>
            <person name="Yuan T."/>
            <person name="Jiang B."/>
            <person name="Yang W."/>
            <person name="Lam T.T.-Y."/>
            <person name="Chang Q."/>
            <person name="Ding S."/>
            <person name="Wang X."/>
            <person name="Zhu J."/>
            <person name="Ruan X."/>
            <person name="Zhao L."/>
            <person name="Wei J."/>
            <person name="Que T."/>
            <person name="Du C."/>
            <person name="Cheng J."/>
            <person name="Dai P."/>
            <person name="Han X."/>
            <person name="Huang E."/>
            <person name="Gao Y."/>
            <person name="Liu J."/>
            <person name="Shao H."/>
            <person name="Ye R."/>
            <person name="Li L."/>
            <person name="Wei W."/>
            <person name="Wang X."/>
            <person name="Wang C."/>
            <person name="Huo Q."/>
            <person name="Li W."/>
            <person name="Guo W."/>
            <person name="Chen H."/>
            <person name="Chen S."/>
            <person name="Zhou L."/>
            <person name="Zhou L."/>
            <person name="Ni X."/>
            <person name="Tian J."/>
            <person name="Zhou Y."/>
            <person name="Sheng Y."/>
            <person name="Liu T."/>
            <person name="Pan Y."/>
            <person name="Xia L."/>
            <person name="Li J."/>
            <person name="Zhao F."/>
            <person name="Cao W."/>
        </authorList>
    </citation>
    <scope>NUCLEOTIDE SEQUENCE</scope>
    <source>
        <strain evidence="2">Rmic-2018</strain>
        <tissue evidence="2">Larvae</tissue>
    </source>
</reference>
<feature type="transmembrane region" description="Helical" evidence="1">
    <location>
        <begin position="85"/>
        <end position="102"/>
    </location>
</feature>
<accession>A0A9J6F2H5</accession>
<proteinExistence type="predicted"/>
<dbReference type="AlphaFoldDB" id="A0A9J6F2H5"/>
<keyword evidence="1" id="KW-0812">Transmembrane</keyword>
<keyword evidence="1" id="KW-1133">Transmembrane helix</keyword>
<feature type="transmembrane region" description="Helical" evidence="1">
    <location>
        <begin position="17"/>
        <end position="35"/>
    </location>
</feature>